<dbReference type="PANTHER" id="PTHR43428">
    <property type="entry name" value="ARSENATE REDUCTASE"/>
    <property type="match status" value="1"/>
</dbReference>
<accession>Q9RZ30</accession>
<evidence type="ECO:0000313" key="4">
    <source>
        <dbReference type="Proteomes" id="UP000002524"/>
    </source>
</evidence>
<dbReference type="STRING" id="243230.DR_A0123"/>
<dbReference type="PATRIC" id="fig|243230.17.peg.3010"/>
<dbReference type="HOGENOM" id="CLU_071415_3_2_0"/>
<dbReference type="InParanoid" id="Q9RZ30"/>
<dbReference type="PANTHER" id="PTHR43428:SF1">
    <property type="entry name" value="ARSENATE REDUCTASE"/>
    <property type="match status" value="1"/>
</dbReference>
<organism evidence="3 4">
    <name type="scientific">Deinococcus radiodurans (strain ATCC 13939 / DSM 20539 / JCM 16871 / CCUG 27074 / LMG 4051 / NBRC 15346 / NCIMB 9279 / VKM B-1422 / R1)</name>
    <dbReference type="NCBI Taxonomy" id="243230"/>
    <lineage>
        <taxon>Bacteria</taxon>
        <taxon>Thermotogati</taxon>
        <taxon>Deinococcota</taxon>
        <taxon>Deinococci</taxon>
        <taxon>Deinococcales</taxon>
        <taxon>Deinococcaceae</taxon>
        <taxon>Deinococcus</taxon>
    </lineage>
</organism>
<keyword evidence="1" id="KW-0059">Arsenical resistance</keyword>
<dbReference type="OrthoDB" id="9784339at2"/>
<dbReference type="Gene3D" id="3.40.50.2300">
    <property type="match status" value="1"/>
</dbReference>
<dbReference type="PaxDb" id="243230-DR_A0123"/>
<dbReference type="FunCoup" id="Q9RZ30">
    <property type="interactions" value="155"/>
</dbReference>
<dbReference type="AlphaFoldDB" id="Q9RZ30"/>
<dbReference type="KEGG" id="dra:DR_A0123"/>
<dbReference type="SUPFAM" id="SSF52788">
    <property type="entry name" value="Phosphotyrosine protein phosphatases I"/>
    <property type="match status" value="1"/>
</dbReference>
<dbReference type="CDD" id="cd16345">
    <property type="entry name" value="LMWP_ArsC"/>
    <property type="match status" value="1"/>
</dbReference>
<dbReference type="InterPro" id="IPR023485">
    <property type="entry name" value="Ptyr_pPase"/>
</dbReference>
<sequence>MACRFAFHPSESPPGGGERRLPSVSWAVVKRVLILCTHNSARSQMAEGLSREAARRAGLDLDVHSAGTEATRVKDEARAVMAELGIDLSEHTSKTLHDVPDPQNFDYVITVCDSANDACPVYPGHTERRHYPFRDPSGGSLERWREVRDQMQAQFGAFVDALTAGREAPASYEASPAVSA</sequence>
<reference evidence="3 4" key="1">
    <citation type="journal article" date="1999" name="Science">
        <title>Genome sequence of the radioresistant bacterium Deinococcus radiodurans R1.</title>
        <authorList>
            <person name="White O."/>
            <person name="Eisen J.A."/>
            <person name="Heidelberg J.F."/>
            <person name="Hickey E.K."/>
            <person name="Peterson J.D."/>
            <person name="Dodson R.J."/>
            <person name="Haft D.H."/>
            <person name="Gwinn M.L."/>
            <person name="Nelson W.C."/>
            <person name="Richardson D.L."/>
            <person name="Moffat K.S."/>
            <person name="Qin H."/>
            <person name="Jiang L."/>
            <person name="Pamphile W."/>
            <person name="Crosby M."/>
            <person name="Shen M."/>
            <person name="Vamathevan J.J."/>
            <person name="Lam P."/>
            <person name="McDonald L."/>
            <person name="Utterback T."/>
            <person name="Zalewski C."/>
            <person name="Makarova K.S."/>
            <person name="Aravind L."/>
            <person name="Daly M.J."/>
            <person name="Minton K.W."/>
            <person name="Fleischmann R.D."/>
            <person name="Ketchum K.A."/>
            <person name="Nelson K.E."/>
            <person name="Salzberg S."/>
            <person name="Smith H.O."/>
            <person name="Venter J.C."/>
            <person name="Fraser C.M."/>
        </authorList>
    </citation>
    <scope>NUCLEOTIDE SEQUENCE [LARGE SCALE GENOMIC DNA]</scope>
    <source>
        <strain evidence="4">ATCC 13939 / DSM 20539 / JCM 16871 / LMG 4051 / NBRC 15346 / NCIMB 9279 / R1 / VKM B-1422</strain>
    </source>
</reference>
<dbReference type="EnsemblBacteria" id="AAF12233">
    <property type="protein sequence ID" value="AAF12233"/>
    <property type="gene ID" value="DR_A0123"/>
</dbReference>
<dbReference type="EMBL" id="AE001825">
    <property type="protein sequence ID" value="AAF12233.1"/>
    <property type="molecule type" value="Genomic_DNA"/>
</dbReference>
<evidence type="ECO:0000259" key="2">
    <source>
        <dbReference type="SMART" id="SM00226"/>
    </source>
</evidence>
<dbReference type="Proteomes" id="UP000002524">
    <property type="component" value="Chromosome 2"/>
</dbReference>
<dbReference type="Pfam" id="PF01451">
    <property type="entry name" value="LMWPc"/>
    <property type="match status" value="1"/>
</dbReference>
<evidence type="ECO:0000313" key="3">
    <source>
        <dbReference type="EMBL" id="AAF12233.1"/>
    </source>
</evidence>
<name>Q9RZ30_DEIRA</name>
<dbReference type="InterPro" id="IPR036196">
    <property type="entry name" value="Ptyr_pPase_sf"/>
</dbReference>
<evidence type="ECO:0000256" key="1">
    <source>
        <dbReference type="ARBA" id="ARBA00022849"/>
    </source>
</evidence>
<protein>
    <submittedName>
        <fullName evidence="3">Arsenate reductase</fullName>
    </submittedName>
</protein>
<proteinExistence type="predicted"/>
<dbReference type="SMART" id="SM00226">
    <property type="entry name" value="LMWPc"/>
    <property type="match status" value="1"/>
</dbReference>
<dbReference type="eggNOG" id="COG0394">
    <property type="taxonomic scope" value="Bacteria"/>
</dbReference>
<dbReference type="GO" id="GO:0046685">
    <property type="term" value="P:response to arsenic-containing substance"/>
    <property type="evidence" value="ECO:0007669"/>
    <property type="project" value="UniProtKB-KW"/>
</dbReference>
<gene>
    <name evidence="3" type="ordered locus">DR_A0123</name>
</gene>
<feature type="domain" description="Phosphotyrosine protein phosphatase I" evidence="2">
    <location>
        <begin position="30"/>
        <end position="161"/>
    </location>
</feature>
<dbReference type="PIR" id="F75607">
    <property type="entry name" value="F75607"/>
</dbReference>
<keyword evidence="4" id="KW-1185">Reference proteome</keyword>